<dbReference type="Proteomes" id="UP000626109">
    <property type="component" value="Unassembled WGS sequence"/>
</dbReference>
<name>A0A813KCV7_POLGL</name>
<reference evidence="7" key="1">
    <citation type="submission" date="2021-02" db="EMBL/GenBank/DDBJ databases">
        <authorList>
            <person name="Dougan E. K."/>
            <person name="Rhodes N."/>
            <person name="Thang M."/>
            <person name="Chan C."/>
        </authorList>
    </citation>
    <scope>NUCLEOTIDE SEQUENCE</scope>
</reference>
<dbReference type="Pfam" id="PF10507">
    <property type="entry name" value="TMEM65"/>
    <property type="match status" value="1"/>
</dbReference>
<dbReference type="InterPro" id="IPR000595">
    <property type="entry name" value="cNMP-bd_dom"/>
</dbReference>
<dbReference type="InterPro" id="IPR019537">
    <property type="entry name" value="TMEM65"/>
</dbReference>
<evidence type="ECO:0000259" key="6">
    <source>
        <dbReference type="PROSITE" id="PS50042"/>
    </source>
</evidence>
<accession>A0A813KCV7</accession>
<comment type="subcellular location">
    <subcellularLocation>
        <location evidence="1">Membrane</location>
        <topology evidence="1">Multi-pass membrane protein</topology>
    </subcellularLocation>
</comment>
<keyword evidence="3 5" id="KW-1133">Transmembrane helix</keyword>
<feature type="domain" description="Cyclic nucleotide-binding" evidence="6">
    <location>
        <begin position="141"/>
        <end position="215"/>
    </location>
</feature>
<dbReference type="Gene3D" id="2.60.120.10">
    <property type="entry name" value="Jelly Rolls"/>
    <property type="match status" value="1"/>
</dbReference>
<proteinExistence type="predicted"/>
<evidence type="ECO:0000313" key="8">
    <source>
        <dbReference type="Proteomes" id="UP000626109"/>
    </source>
</evidence>
<feature type="transmembrane region" description="Helical" evidence="5">
    <location>
        <begin position="107"/>
        <end position="129"/>
    </location>
</feature>
<dbReference type="InterPro" id="IPR014710">
    <property type="entry name" value="RmlC-like_jellyroll"/>
</dbReference>
<dbReference type="AlphaFoldDB" id="A0A813KCV7"/>
<dbReference type="InterPro" id="IPR018490">
    <property type="entry name" value="cNMP-bd_dom_sf"/>
</dbReference>
<sequence>DGCTSGGDVPRPTVLQLWQLTVRTAVPFVGFGFFDNTIMLTVGETLDVTLGVAFGFSTLAAAGMGQMVSDASGVTLQGIIERFADRLGLPNPRLTSAQQQLSFVRTWMIGARIVGIVLGCALGMFPLLLMPEKRPRLVDQIAEKLSPEQRRELQQLVKSLSFKKGEKLLEWGQTSANVYMVQSGQVDVIGRDVDGIPFPVCTMGPGHAFGIPALMAPSHVDLIARDDEVVVSAIAKDDFLRLTGKAGMEVFENARSVEHAVYLRSQGSHMGWKSDRGTGKTRYFASLTPEQKLQVLAATGLEDASQFQGTLKEGKVRFFANLPEEIKREALERWQSQTLRKVKKPSPALEGSEVA</sequence>
<dbReference type="CDD" id="cd00038">
    <property type="entry name" value="CAP_ED"/>
    <property type="match status" value="1"/>
</dbReference>
<feature type="non-terminal residue" evidence="7">
    <location>
        <position position="1"/>
    </location>
</feature>
<evidence type="ECO:0000256" key="2">
    <source>
        <dbReference type="ARBA" id="ARBA00022692"/>
    </source>
</evidence>
<evidence type="ECO:0000256" key="5">
    <source>
        <dbReference type="SAM" id="Phobius"/>
    </source>
</evidence>
<evidence type="ECO:0000256" key="3">
    <source>
        <dbReference type="ARBA" id="ARBA00022989"/>
    </source>
</evidence>
<comment type="caution">
    <text evidence="7">The sequence shown here is derived from an EMBL/GenBank/DDBJ whole genome shotgun (WGS) entry which is preliminary data.</text>
</comment>
<protein>
    <recommendedName>
        <fullName evidence="6">Cyclic nucleotide-binding domain-containing protein</fullName>
    </recommendedName>
</protein>
<dbReference type="PANTHER" id="PTHR21706:SF15">
    <property type="entry name" value="TRANSMEMBRANE PROTEIN 65"/>
    <property type="match status" value="1"/>
</dbReference>
<dbReference type="PROSITE" id="PS50042">
    <property type="entry name" value="CNMP_BINDING_3"/>
    <property type="match status" value="1"/>
</dbReference>
<dbReference type="EMBL" id="CAJNNW010029416">
    <property type="protein sequence ID" value="CAE8700189.1"/>
    <property type="molecule type" value="Genomic_DNA"/>
</dbReference>
<keyword evidence="2 5" id="KW-0812">Transmembrane</keyword>
<keyword evidence="4 5" id="KW-0472">Membrane</keyword>
<dbReference type="GO" id="GO:0005739">
    <property type="term" value="C:mitochondrion"/>
    <property type="evidence" value="ECO:0007669"/>
    <property type="project" value="TreeGrafter"/>
</dbReference>
<gene>
    <name evidence="7" type="ORF">PGLA2088_LOCUS31494</name>
</gene>
<dbReference type="SUPFAM" id="SSF51206">
    <property type="entry name" value="cAMP-binding domain-like"/>
    <property type="match status" value="1"/>
</dbReference>
<dbReference type="Pfam" id="PF00027">
    <property type="entry name" value="cNMP_binding"/>
    <property type="match status" value="1"/>
</dbReference>
<evidence type="ECO:0000256" key="1">
    <source>
        <dbReference type="ARBA" id="ARBA00004141"/>
    </source>
</evidence>
<dbReference type="GO" id="GO:0016020">
    <property type="term" value="C:membrane"/>
    <property type="evidence" value="ECO:0007669"/>
    <property type="project" value="UniProtKB-SubCell"/>
</dbReference>
<evidence type="ECO:0000256" key="4">
    <source>
        <dbReference type="ARBA" id="ARBA00023136"/>
    </source>
</evidence>
<evidence type="ECO:0000313" key="7">
    <source>
        <dbReference type="EMBL" id="CAE8700189.1"/>
    </source>
</evidence>
<organism evidence="7 8">
    <name type="scientific">Polarella glacialis</name>
    <name type="common">Dinoflagellate</name>
    <dbReference type="NCBI Taxonomy" id="89957"/>
    <lineage>
        <taxon>Eukaryota</taxon>
        <taxon>Sar</taxon>
        <taxon>Alveolata</taxon>
        <taxon>Dinophyceae</taxon>
        <taxon>Suessiales</taxon>
        <taxon>Suessiaceae</taxon>
        <taxon>Polarella</taxon>
    </lineage>
</organism>
<dbReference type="SMART" id="SM00100">
    <property type="entry name" value="cNMP"/>
    <property type="match status" value="1"/>
</dbReference>
<dbReference type="PANTHER" id="PTHR21706">
    <property type="entry name" value="TRANSMEMBRANE PROTEIN 65"/>
    <property type="match status" value="1"/>
</dbReference>